<evidence type="ECO:0000313" key="2">
    <source>
        <dbReference type="Proteomes" id="UP000238479"/>
    </source>
</evidence>
<keyword evidence="2" id="KW-1185">Reference proteome</keyword>
<comment type="caution">
    <text evidence="1">The sequence shown here is derived from an EMBL/GenBank/DDBJ whole genome shotgun (WGS) entry which is preliminary data.</text>
</comment>
<organism evidence="1 2">
    <name type="scientific">Rosa chinensis</name>
    <name type="common">China rose</name>
    <dbReference type="NCBI Taxonomy" id="74649"/>
    <lineage>
        <taxon>Eukaryota</taxon>
        <taxon>Viridiplantae</taxon>
        <taxon>Streptophyta</taxon>
        <taxon>Embryophyta</taxon>
        <taxon>Tracheophyta</taxon>
        <taxon>Spermatophyta</taxon>
        <taxon>Magnoliopsida</taxon>
        <taxon>eudicotyledons</taxon>
        <taxon>Gunneridae</taxon>
        <taxon>Pentapetalae</taxon>
        <taxon>rosids</taxon>
        <taxon>fabids</taxon>
        <taxon>Rosales</taxon>
        <taxon>Rosaceae</taxon>
        <taxon>Rosoideae</taxon>
        <taxon>Rosoideae incertae sedis</taxon>
        <taxon>Rosa</taxon>
    </lineage>
</organism>
<sequence>MGVPCFRLFFTLRNPSSQFTPRSSNSPEHLSCEHFGASLANVEELNAREQRKEAMDKV</sequence>
<name>A0A2P6S5I3_ROSCH</name>
<proteinExistence type="predicted"/>
<protein>
    <submittedName>
        <fullName evidence="1">Uncharacterized protein</fullName>
    </submittedName>
</protein>
<dbReference type="EMBL" id="PDCK01000040">
    <property type="protein sequence ID" value="PRQ53924.1"/>
    <property type="molecule type" value="Genomic_DNA"/>
</dbReference>
<gene>
    <name evidence="1" type="ORF">RchiOBHm_Chr2g0171911</name>
</gene>
<dbReference type="Gramene" id="PRQ53924">
    <property type="protein sequence ID" value="PRQ53924"/>
    <property type="gene ID" value="RchiOBHm_Chr2g0171911"/>
</dbReference>
<dbReference type="Proteomes" id="UP000238479">
    <property type="component" value="Chromosome 2"/>
</dbReference>
<reference evidence="1 2" key="1">
    <citation type="journal article" date="2018" name="Nat. Genet.">
        <title>The Rosa genome provides new insights in the design of modern roses.</title>
        <authorList>
            <person name="Bendahmane M."/>
        </authorList>
    </citation>
    <scope>NUCLEOTIDE SEQUENCE [LARGE SCALE GENOMIC DNA]</scope>
    <source>
        <strain evidence="2">cv. Old Blush</strain>
    </source>
</reference>
<evidence type="ECO:0000313" key="1">
    <source>
        <dbReference type="EMBL" id="PRQ53924.1"/>
    </source>
</evidence>
<dbReference type="AlphaFoldDB" id="A0A2P6S5I3"/>
<accession>A0A2P6S5I3</accession>